<keyword evidence="2" id="KW-1185">Reference proteome</keyword>
<dbReference type="RefSeq" id="WP_026391144.1">
    <property type="nucleotide sequence ID" value="NZ_LR215048.1"/>
</dbReference>
<organism evidence="1 2">
    <name type="scientific">Haploplasma axanthum</name>
    <name type="common">Acholeplasma axanthum</name>
    <dbReference type="NCBI Taxonomy" id="29552"/>
    <lineage>
        <taxon>Bacteria</taxon>
        <taxon>Bacillati</taxon>
        <taxon>Mycoplasmatota</taxon>
        <taxon>Mollicutes</taxon>
        <taxon>Acholeplasmatales</taxon>
        <taxon>Acholeplasmataceae</taxon>
        <taxon>Haploplasma</taxon>
    </lineage>
</organism>
<sequence>MKIYTSQIDGIIKIDKYFDFSNLIDKKNDILEIGECHVTGSIIPGYEELDLNIDVNVDLVLASSRSLKPVNHHLSFNLALNFGNGKEADFVLSNEIDLEEIVFAHILLEKPLTIFLPDEKPKDEEEEKGINPAFKELKDWKI</sequence>
<dbReference type="EMBL" id="LR215048">
    <property type="protein sequence ID" value="VEU80895.1"/>
    <property type="molecule type" value="Genomic_DNA"/>
</dbReference>
<dbReference type="Proteomes" id="UP000289841">
    <property type="component" value="Chromosome"/>
</dbReference>
<dbReference type="KEGG" id="aaxa:NCTC10138_01283"/>
<dbReference type="OrthoDB" id="384929at2"/>
<gene>
    <name evidence="1" type="ORF">NCTC10138_01283</name>
</gene>
<accession>A0A449BEN9</accession>
<name>A0A449BEN9_HAPAX</name>
<reference evidence="1 2" key="1">
    <citation type="submission" date="2019-01" db="EMBL/GenBank/DDBJ databases">
        <authorList>
            <consortium name="Pathogen Informatics"/>
        </authorList>
    </citation>
    <scope>NUCLEOTIDE SEQUENCE [LARGE SCALE GENOMIC DNA]</scope>
    <source>
        <strain evidence="1 2">NCTC10138</strain>
    </source>
</reference>
<proteinExistence type="predicted"/>
<dbReference type="AlphaFoldDB" id="A0A449BEN9"/>
<dbReference type="STRING" id="1278311.GCA_000428705_00274"/>
<protein>
    <submittedName>
        <fullName evidence="1">Uncharacterized ACR, COG1399</fullName>
    </submittedName>
</protein>
<evidence type="ECO:0000313" key="2">
    <source>
        <dbReference type="Proteomes" id="UP000289841"/>
    </source>
</evidence>
<evidence type="ECO:0000313" key="1">
    <source>
        <dbReference type="EMBL" id="VEU80895.1"/>
    </source>
</evidence>